<dbReference type="AlphaFoldDB" id="G7WQK7"/>
<protein>
    <recommendedName>
        <fullName evidence="3">Nickel transport protein</fullName>
    </recommendedName>
</protein>
<accession>G7WQK7</accession>
<dbReference type="PATRIC" id="fig|1110509.7.peg.2530"/>
<reference evidence="1 2" key="1">
    <citation type="journal article" date="2012" name="PLoS ONE">
        <title>The genome characteristics and predicted function of methyl-group oxidation pathway in the obligate aceticlastic methanogens, Methanosaeta spp.</title>
        <authorList>
            <person name="Zhu J."/>
            <person name="Zheng H."/>
            <person name="Ai G."/>
            <person name="Zhang G."/>
            <person name="Liu D."/>
            <person name="Liu X."/>
            <person name="Dong X."/>
        </authorList>
    </citation>
    <scope>NUCLEOTIDE SEQUENCE [LARGE SCALE GENOMIC DNA]</scope>
    <source>
        <strain evidence="1 2">6Ac</strain>
    </source>
</reference>
<dbReference type="EMBL" id="CP003117">
    <property type="protein sequence ID" value="AET65641.1"/>
    <property type="molecule type" value="Genomic_DNA"/>
</dbReference>
<organism evidence="1 2">
    <name type="scientific">Methanothrix harundinacea (strain 6Ac)</name>
    <name type="common">Methanosaeta harundinacea</name>
    <dbReference type="NCBI Taxonomy" id="1110509"/>
    <lineage>
        <taxon>Archaea</taxon>
        <taxon>Methanobacteriati</taxon>
        <taxon>Methanobacteriota</taxon>
        <taxon>Stenosarchaea group</taxon>
        <taxon>Methanomicrobia</taxon>
        <taxon>Methanotrichales</taxon>
        <taxon>Methanotrichaceae</taxon>
        <taxon>Methanothrix</taxon>
    </lineage>
</organism>
<dbReference type="Proteomes" id="UP000005877">
    <property type="component" value="Chromosome"/>
</dbReference>
<evidence type="ECO:0000313" key="1">
    <source>
        <dbReference type="EMBL" id="AET65641.1"/>
    </source>
</evidence>
<keyword evidence="2" id="KW-1185">Reference proteome</keyword>
<evidence type="ECO:0000313" key="2">
    <source>
        <dbReference type="Proteomes" id="UP000005877"/>
    </source>
</evidence>
<sequence>MILRRAVILVFLLLLLTAGMAEAHRMFLGHRMSLEIFAIYDDGEPAKNADISIYRLNGTTQDYDLYEAGVTDAQGIYKVTLPGKGTGEWRYAISGAGHSEEGYLTVSAERPPSPEAKALGLALFPGLLIGWRVRKR</sequence>
<name>G7WQK7_METH6</name>
<dbReference type="STRING" id="1110509.Mhar_2288"/>
<dbReference type="HOGENOM" id="CLU_1870737_0_0_2"/>
<evidence type="ECO:0008006" key="3">
    <source>
        <dbReference type="Google" id="ProtNLM"/>
    </source>
</evidence>
<proteinExistence type="predicted"/>
<dbReference type="KEGG" id="mhi:Mhar_2288"/>
<gene>
    <name evidence="1" type="ordered locus">Mhar_2288</name>
</gene>